<proteinExistence type="predicted"/>
<evidence type="ECO:0000313" key="1">
    <source>
        <dbReference type="EMBL" id="MBZ1351172.1"/>
    </source>
</evidence>
<organism evidence="1 2">
    <name type="scientific">Zwartia hollandica</name>
    <dbReference type="NCBI Taxonomy" id="324606"/>
    <lineage>
        <taxon>Bacteria</taxon>
        <taxon>Pseudomonadati</taxon>
        <taxon>Pseudomonadota</taxon>
        <taxon>Betaproteobacteria</taxon>
        <taxon>Burkholderiales</taxon>
        <taxon>Alcaligenaceae</taxon>
        <taxon>Zwartia</taxon>
    </lineage>
</organism>
<reference evidence="1" key="1">
    <citation type="submission" date="2021-07" db="EMBL/GenBank/DDBJ databases">
        <title>New genus and species of the family Alcaligenaceae.</title>
        <authorList>
            <person name="Hahn M.W."/>
        </authorList>
    </citation>
    <scope>NUCLEOTIDE SEQUENCE</scope>
    <source>
        <strain evidence="1">LF4-65</strain>
    </source>
</reference>
<gene>
    <name evidence="1" type="ORF">KZZ10_10990</name>
</gene>
<dbReference type="Pfam" id="PF10722">
    <property type="entry name" value="YbjN"/>
    <property type="match status" value="1"/>
</dbReference>
<keyword evidence="2" id="KW-1185">Reference proteome</keyword>
<sequence length="155" mass="17560">MAEARSAESATIALPVPKIDVDVSLQQIYEHLAQEGFRPKIDEDGSIGFKCEGWKLYLDPYQAGGGFRLYCCVFWELDSAERTKCIDIANDLNADRRCVKAFVNSNNTVWVTYETHCAEAAEYSRTVVSAAEFVISASREYRELYRRESQPVTLN</sequence>
<comment type="caution">
    <text evidence="1">The sequence shown here is derived from an EMBL/GenBank/DDBJ whole genome shotgun (WGS) entry which is preliminary data.</text>
</comment>
<dbReference type="RefSeq" id="WP_259661589.1">
    <property type="nucleotide sequence ID" value="NZ_JAHXRI010000010.1"/>
</dbReference>
<dbReference type="Proteomes" id="UP000739565">
    <property type="component" value="Unassembled WGS sequence"/>
</dbReference>
<dbReference type="InterPro" id="IPR019660">
    <property type="entry name" value="Put_sensory_transdc_reg_YbjN"/>
</dbReference>
<protein>
    <submittedName>
        <fullName evidence="1">YbjN domain-containing protein</fullName>
    </submittedName>
</protein>
<dbReference type="AlphaFoldDB" id="A0A953T5Q5"/>
<accession>A0A953T5Q5</accession>
<name>A0A953T5Q5_9BURK</name>
<evidence type="ECO:0000313" key="2">
    <source>
        <dbReference type="Proteomes" id="UP000739565"/>
    </source>
</evidence>
<dbReference type="EMBL" id="JAHXRI010000010">
    <property type="protein sequence ID" value="MBZ1351172.1"/>
    <property type="molecule type" value="Genomic_DNA"/>
</dbReference>